<name>E1SPZ2_FERBD</name>
<dbReference type="AlphaFoldDB" id="E1SPZ2"/>
<dbReference type="GeneID" id="67181795"/>
<organism evidence="2 3">
    <name type="scientific">Ferrimonas balearica (strain DSM 9799 / CCM 4581 / KCTC 23876 / PAT)</name>
    <dbReference type="NCBI Taxonomy" id="550540"/>
    <lineage>
        <taxon>Bacteria</taxon>
        <taxon>Pseudomonadati</taxon>
        <taxon>Pseudomonadota</taxon>
        <taxon>Gammaproteobacteria</taxon>
        <taxon>Alteromonadales</taxon>
        <taxon>Ferrimonadaceae</taxon>
        <taxon>Ferrimonas</taxon>
    </lineage>
</organism>
<dbReference type="KEGG" id="fbl:Fbal_1583"/>
<gene>
    <name evidence="2" type="ordered locus">Fbal_1583</name>
</gene>
<feature type="compositionally biased region" description="Basic and acidic residues" evidence="1">
    <location>
        <begin position="80"/>
        <end position="97"/>
    </location>
</feature>
<dbReference type="Proteomes" id="UP000006683">
    <property type="component" value="Chromosome"/>
</dbReference>
<proteinExistence type="predicted"/>
<dbReference type="HOGENOM" id="CLU_1584017_0_0_6"/>
<sequence>MSTKALMEEALERLLKGEGENVPSTAKLSMEKLTIEAGVASGAPYYKAYEEWRKDAAKKMRAYNAGERKDGPVRATTGSELKDMKEARDKQKELKEGYKEDYEAEKARTTNLYRQLGEAEYALYETQVKLAELEQLFETVTGNKPDDYPKQQTEVAMLPRNLQLVSKD</sequence>
<keyword evidence="3" id="KW-1185">Reference proteome</keyword>
<evidence type="ECO:0000313" key="2">
    <source>
        <dbReference type="EMBL" id="ADN75787.1"/>
    </source>
</evidence>
<evidence type="ECO:0000256" key="1">
    <source>
        <dbReference type="SAM" id="MobiDB-lite"/>
    </source>
</evidence>
<protein>
    <submittedName>
        <fullName evidence="2">Uncharacterized protein</fullName>
    </submittedName>
</protein>
<reference evidence="2 3" key="1">
    <citation type="journal article" date="2010" name="Stand. Genomic Sci.">
        <title>Complete genome sequence of Ferrimonas balearica type strain (PAT).</title>
        <authorList>
            <person name="Nolan M."/>
            <person name="Sikorski J."/>
            <person name="Davenport K."/>
            <person name="Lucas S."/>
            <person name="Glavina Del Rio T."/>
            <person name="Tice H."/>
            <person name="Cheng J."/>
            <person name="Goodwin L."/>
            <person name="Pitluck S."/>
            <person name="Liolios K."/>
            <person name="Ivanova N."/>
            <person name="Mavromatis K."/>
            <person name="Ovchinnikova G."/>
            <person name="Pati A."/>
            <person name="Chen A."/>
            <person name="Palaniappan K."/>
            <person name="Land M."/>
            <person name="Hauser L."/>
            <person name="Chang Y."/>
            <person name="Jeffries C."/>
            <person name="Tapia R."/>
            <person name="Brettin T."/>
            <person name="Detter J."/>
            <person name="Han C."/>
            <person name="Yasawong M."/>
            <person name="Rohde M."/>
            <person name="Tindall B."/>
            <person name="Goker M."/>
            <person name="Woyke T."/>
            <person name="Bristow J."/>
            <person name="Eisen J."/>
            <person name="Markowitz V."/>
            <person name="Hugenholtz P."/>
            <person name="Kyrpides N."/>
            <person name="Klenk H."/>
            <person name="Lapidus A."/>
        </authorList>
    </citation>
    <scope>NUCLEOTIDE SEQUENCE [LARGE SCALE GENOMIC DNA]</scope>
    <source>
        <strain evidence="3">DSM 9799 / CCM 4581 / KCTC 23876 / PAT</strain>
    </source>
</reference>
<evidence type="ECO:0000313" key="3">
    <source>
        <dbReference type="Proteomes" id="UP000006683"/>
    </source>
</evidence>
<dbReference type="OrthoDB" id="9952721at2"/>
<feature type="region of interest" description="Disordered" evidence="1">
    <location>
        <begin position="63"/>
        <end position="97"/>
    </location>
</feature>
<dbReference type="EMBL" id="CP002209">
    <property type="protein sequence ID" value="ADN75787.1"/>
    <property type="molecule type" value="Genomic_DNA"/>
</dbReference>
<dbReference type="RefSeq" id="WP_013345093.1">
    <property type="nucleotide sequence ID" value="NC_014541.1"/>
</dbReference>
<dbReference type="STRING" id="550540.Fbal_1583"/>
<accession>E1SPZ2</accession>